<evidence type="ECO:0000313" key="4">
    <source>
        <dbReference type="EMBL" id="ACU53310.1"/>
    </source>
</evidence>
<dbReference type="PANTHER" id="PTHR43214">
    <property type="entry name" value="TWO-COMPONENT RESPONSE REGULATOR"/>
    <property type="match status" value="1"/>
</dbReference>
<dbReference type="Pfam" id="PF00072">
    <property type="entry name" value="Response_reg"/>
    <property type="match status" value="1"/>
</dbReference>
<accession>C7M2R6</accession>
<reference evidence="4 5" key="1">
    <citation type="journal article" date="2009" name="Stand. Genomic Sci.">
        <title>Complete genome sequence of Acidimicrobium ferrooxidans type strain (ICP).</title>
        <authorList>
            <person name="Clum A."/>
            <person name="Nolan M."/>
            <person name="Lang E."/>
            <person name="Glavina Del Rio T."/>
            <person name="Tice H."/>
            <person name="Copeland A."/>
            <person name="Cheng J.F."/>
            <person name="Lucas S."/>
            <person name="Chen F."/>
            <person name="Bruce D."/>
            <person name="Goodwin L."/>
            <person name="Pitluck S."/>
            <person name="Ivanova N."/>
            <person name="Mavrommatis K."/>
            <person name="Mikhailova N."/>
            <person name="Pati A."/>
            <person name="Chen A."/>
            <person name="Palaniappan K."/>
            <person name="Goker M."/>
            <person name="Spring S."/>
            <person name="Land M."/>
            <person name="Hauser L."/>
            <person name="Chang Y.J."/>
            <person name="Jeffries C.C."/>
            <person name="Chain P."/>
            <person name="Bristow J."/>
            <person name="Eisen J.A."/>
            <person name="Markowitz V."/>
            <person name="Hugenholtz P."/>
            <person name="Kyrpides N.C."/>
            <person name="Klenk H.P."/>
            <person name="Lapidus A."/>
        </authorList>
    </citation>
    <scope>NUCLEOTIDE SEQUENCE [LARGE SCALE GENOMIC DNA]</scope>
    <source>
        <strain evidence="5">DSM 10331 / JCM 15462 / NBRC 103882 / ICP</strain>
    </source>
</reference>
<dbReference type="Gene3D" id="1.10.10.10">
    <property type="entry name" value="Winged helix-like DNA-binding domain superfamily/Winged helix DNA-binding domain"/>
    <property type="match status" value="1"/>
</dbReference>
<dbReference type="GO" id="GO:0000160">
    <property type="term" value="P:phosphorelay signal transduction system"/>
    <property type="evidence" value="ECO:0007669"/>
    <property type="project" value="InterPro"/>
</dbReference>
<gene>
    <name evidence="4" type="ordered locus">Afer_0342</name>
</gene>
<keyword evidence="5" id="KW-1185">Reference proteome</keyword>
<sequence length="196" mass="20425">MPLILIDDHELLTSALASLLEGTGQFTIVTTSVTMPGPHDDTVTTAALWVVDLDVPGGGVEAIRELTQAGSRVVVLSAFATSTLTLELLAAGVRGVLSKSMPIDALAASLAAAWAGSCVIDPHIAPDLRRGHGPLSERELRVLRAASDGAPIGQVALRVHFAPGTTRNILSGIIHTLGVANRHEAVAVARERGWIE</sequence>
<dbReference type="SMART" id="SM00448">
    <property type="entry name" value="REC"/>
    <property type="match status" value="1"/>
</dbReference>
<dbReference type="eggNOG" id="COG2197">
    <property type="taxonomic scope" value="Bacteria"/>
</dbReference>
<dbReference type="EMBL" id="CP001631">
    <property type="protein sequence ID" value="ACU53310.1"/>
    <property type="molecule type" value="Genomic_DNA"/>
</dbReference>
<feature type="domain" description="Response regulatory" evidence="3">
    <location>
        <begin position="2"/>
        <end position="114"/>
    </location>
</feature>
<keyword evidence="1" id="KW-0238">DNA-binding</keyword>
<organism evidence="4 5">
    <name type="scientific">Acidimicrobium ferrooxidans (strain DSM 10331 / JCM 15462 / NBRC 103882 / ICP)</name>
    <dbReference type="NCBI Taxonomy" id="525909"/>
    <lineage>
        <taxon>Bacteria</taxon>
        <taxon>Bacillati</taxon>
        <taxon>Actinomycetota</taxon>
        <taxon>Acidimicrobiia</taxon>
        <taxon>Acidimicrobiales</taxon>
        <taxon>Acidimicrobiaceae</taxon>
        <taxon>Acidimicrobium</taxon>
    </lineage>
</organism>
<dbReference type="KEGG" id="afo:Afer_0342"/>
<dbReference type="HOGENOM" id="CLU_000445_90_10_11"/>
<feature type="modified residue" description="4-aspartylphosphate" evidence="2">
    <location>
        <position position="52"/>
    </location>
</feature>
<dbReference type="Gene3D" id="3.40.50.2300">
    <property type="match status" value="1"/>
</dbReference>
<dbReference type="InterPro" id="IPR039420">
    <property type="entry name" value="WalR-like"/>
</dbReference>
<dbReference type="InterPro" id="IPR001789">
    <property type="entry name" value="Sig_transdc_resp-reg_receiver"/>
</dbReference>
<proteinExistence type="predicted"/>
<evidence type="ECO:0000256" key="1">
    <source>
        <dbReference type="ARBA" id="ARBA00023125"/>
    </source>
</evidence>
<evidence type="ECO:0000259" key="3">
    <source>
        <dbReference type="PROSITE" id="PS50110"/>
    </source>
</evidence>
<dbReference type="GO" id="GO:0003677">
    <property type="term" value="F:DNA binding"/>
    <property type="evidence" value="ECO:0007669"/>
    <property type="project" value="UniProtKB-KW"/>
</dbReference>
<dbReference type="InterPro" id="IPR011006">
    <property type="entry name" value="CheY-like_superfamily"/>
</dbReference>
<dbReference type="SUPFAM" id="SSF46894">
    <property type="entry name" value="C-terminal effector domain of the bipartite response regulators"/>
    <property type="match status" value="1"/>
</dbReference>
<dbReference type="InterPro" id="IPR000792">
    <property type="entry name" value="Tscrpt_reg_LuxR_C"/>
</dbReference>
<name>C7M2R6_ACIFD</name>
<dbReference type="SUPFAM" id="SSF52172">
    <property type="entry name" value="CheY-like"/>
    <property type="match status" value="1"/>
</dbReference>
<dbReference type="PANTHER" id="PTHR43214:SF42">
    <property type="entry name" value="TRANSCRIPTIONAL REGULATORY PROTEIN DESR"/>
    <property type="match status" value="1"/>
</dbReference>
<evidence type="ECO:0000256" key="2">
    <source>
        <dbReference type="PROSITE-ProRule" id="PRU00169"/>
    </source>
</evidence>
<dbReference type="SMART" id="SM00421">
    <property type="entry name" value="HTH_LUXR"/>
    <property type="match status" value="1"/>
</dbReference>
<dbReference type="AlphaFoldDB" id="C7M2R6"/>
<dbReference type="GO" id="GO:0006355">
    <property type="term" value="P:regulation of DNA-templated transcription"/>
    <property type="evidence" value="ECO:0007669"/>
    <property type="project" value="InterPro"/>
</dbReference>
<dbReference type="STRING" id="525909.Afer_0342"/>
<keyword evidence="2" id="KW-0597">Phosphoprotein</keyword>
<dbReference type="Proteomes" id="UP000000771">
    <property type="component" value="Chromosome"/>
</dbReference>
<dbReference type="PROSITE" id="PS50110">
    <property type="entry name" value="RESPONSE_REGULATORY"/>
    <property type="match status" value="1"/>
</dbReference>
<protein>
    <submittedName>
        <fullName evidence="4">Two component transcriptional regulator, LuxR family</fullName>
    </submittedName>
</protein>
<dbReference type="InterPro" id="IPR036388">
    <property type="entry name" value="WH-like_DNA-bd_sf"/>
</dbReference>
<evidence type="ECO:0000313" key="5">
    <source>
        <dbReference type="Proteomes" id="UP000000771"/>
    </source>
</evidence>
<dbReference type="InterPro" id="IPR016032">
    <property type="entry name" value="Sig_transdc_resp-reg_C-effctor"/>
</dbReference>